<protein>
    <submittedName>
        <fullName evidence="1">Uncharacterized protein</fullName>
    </submittedName>
</protein>
<dbReference type="AlphaFoldDB" id="A0A2P2KLC0"/>
<sequence>MAKSDSFTSPPLPAPAALAPVNSFLIDDRCWILF</sequence>
<proteinExistence type="predicted"/>
<evidence type="ECO:0000313" key="1">
    <source>
        <dbReference type="EMBL" id="MBX06519.1"/>
    </source>
</evidence>
<name>A0A2P2KLC0_RHIMU</name>
<organism evidence="1">
    <name type="scientific">Rhizophora mucronata</name>
    <name type="common">Asiatic mangrove</name>
    <dbReference type="NCBI Taxonomy" id="61149"/>
    <lineage>
        <taxon>Eukaryota</taxon>
        <taxon>Viridiplantae</taxon>
        <taxon>Streptophyta</taxon>
        <taxon>Embryophyta</taxon>
        <taxon>Tracheophyta</taxon>
        <taxon>Spermatophyta</taxon>
        <taxon>Magnoliopsida</taxon>
        <taxon>eudicotyledons</taxon>
        <taxon>Gunneridae</taxon>
        <taxon>Pentapetalae</taxon>
        <taxon>rosids</taxon>
        <taxon>fabids</taxon>
        <taxon>Malpighiales</taxon>
        <taxon>Rhizophoraceae</taxon>
        <taxon>Rhizophora</taxon>
    </lineage>
</organism>
<reference evidence="1" key="1">
    <citation type="submission" date="2018-02" db="EMBL/GenBank/DDBJ databases">
        <title>Rhizophora mucronata_Transcriptome.</title>
        <authorList>
            <person name="Meera S.P."/>
            <person name="Sreeshan A."/>
            <person name="Augustine A."/>
        </authorList>
    </citation>
    <scope>NUCLEOTIDE SEQUENCE</scope>
    <source>
        <tissue evidence="1">Leaf</tissue>
    </source>
</reference>
<dbReference type="EMBL" id="GGEC01026035">
    <property type="protein sequence ID" value="MBX06519.1"/>
    <property type="molecule type" value="Transcribed_RNA"/>
</dbReference>
<accession>A0A2P2KLC0</accession>